<dbReference type="Proteomes" id="UP001166304">
    <property type="component" value="Unassembled WGS sequence"/>
</dbReference>
<dbReference type="GO" id="GO:0008883">
    <property type="term" value="F:glutamyl-tRNA reductase activity"/>
    <property type="evidence" value="ECO:0007669"/>
    <property type="project" value="UniProtKB-UniRule"/>
</dbReference>
<dbReference type="GO" id="GO:0019353">
    <property type="term" value="P:protoporphyrinogen IX biosynthetic process from glutamate"/>
    <property type="evidence" value="ECO:0007669"/>
    <property type="project" value="TreeGrafter"/>
</dbReference>
<keyword evidence="18" id="KW-1185">Reference proteome</keyword>
<evidence type="ECO:0000256" key="4">
    <source>
        <dbReference type="ARBA" id="ARBA00022857"/>
    </source>
</evidence>
<dbReference type="InterPro" id="IPR036343">
    <property type="entry name" value="GluRdtase_N_sf"/>
</dbReference>
<evidence type="ECO:0000313" key="17">
    <source>
        <dbReference type="EMBL" id="MBV0901686.1"/>
    </source>
</evidence>
<dbReference type="GO" id="GO:0050661">
    <property type="term" value="F:NADP binding"/>
    <property type="evidence" value="ECO:0007669"/>
    <property type="project" value="InterPro"/>
</dbReference>
<feature type="binding site" evidence="8 11">
    <location>
        <begin position="184"/>
        <end position="189"/>
    </location>
    <ligand>
        <name>NADP(+)</name>
        <dbReference type="ChEBI" id="CHEBI:58349"/>
    </ligand>
</feature>
<comment type="subunit">
    <text evidence="8">Homodimer.</text>
</comment>
<evidence type="ECO:0000259" key="14">
    <source>
        <dbReference type="Pfam" id="PF00745"/>
    </source>
</evidence>
<feature type="domain" description="Tetrapyrrole biosynthesis glutamyl-tRNA reductase dimerisation" evidence="14">
    <location>
        <begin position="311"/>
        <end position="406"/>
    </location>
</feature>
<feature type="site" description="Important for activity" evidence="8 12">
    <location>
        <position position="95"/>
    </location>
</feature>
<dbReference type="Pfam" id="PF05201">
    <property type="entry name" value="GlutR_N"/>
    <property type="match status" value="1"/>
</dbReference>
<evidence type="ECO:0000256" key="10">
    <source>
        <dbReference type="PIRSR" id="PIRSR000445-2"/>
    </source>
</evidence>
<comment type="catalytic activity">
    <reaction evidence="7 8 13">
        <text>(S)-4-amino-5-oxopentanoate + tRNA(Glu) + NADP(+) = L-glutamyl-tRNA(Glu) + NADPH + H(+)</text>
        <dbReference type="Rhea" id="RHEA:12344"/>
        <dbReference type="Rhea" id="RHEA-COMP:9663"/>
        <dbReference type="Rhea" id="RHEA-COMP:9680"/>
        <dbReference type="ChEBI" id="CHEBI:15378"/>
        <dbReference type="ChEBI" id="CHEBI:57501"/>
        <dbReference type="ChEBI" id="CHEBI:57783"/>
        <dbReference type="ChEBI" id="CHEBI:58349"/>
        <dbReference type="ChEBI" id="CHEBI:78442"/>
        <dbReference type="ChEBI" id="CHEBI:78520"/>
        <dbReference type="EC" id="1.2.1.70"/>
    </reaction>
</comment>
<name>A0AA41FZW3_9EURY</name>
<dbReference type="PANTHER" id="PTHR43013:SF1">
    <property type="entry name" value="GLUTAMYL-TRNA REDUCTASE"/>
    <property type="match status" value="1"/>
</dbReference>
<dbReference type="InterPro" id="IPR036453">
    <property type="entry name" value="GluRdtase_dimer_dom_sf"/>
</dbReference>
<dbReference type="Gene3D" id="3.30.460.30">
    <property type="entry name" value="Glutamyl-tRNA reductase, N-terminal domain"/>
    <property type="match status" value="1"/>
</dbReference>
<evidence type="ECO:0000256" key="2">
    <source>
        <dbReference type="ARBA" id="ARBA00005916"/>
    </source>
</evidence>
<keyword evidence="4 8" id="KW-0521">NADP</keyword>
<dbReference type="InterPro" id="IPR015896">
    <property type="entry name" value="4pyrrol_synth_GluRdtase_dimer"/>
</dbReference>
<dbReference type="HAMAP" id="MF_00087">
    <property type="entry name" value="Glu_tRNA_reductase"/>
    <property type="match status" value="1"/>
</dbReference>
<organism evidence="17 18">
    <name type="scientific">Haloarcula salina</name>
    <dbReference type="NCBI Taxonomy" id="1429914"/>
    <lineage>
        <taxon>Archaea</taxon>
        <taxon>Methanobacteriati</taxon>
        <taxon>Methanobacteriota</taxon>
        <taxon>Stenosarchaea group</taxon>
        <taxon>Halobacteria</taxon>
        <taxon>Halobacteriales</taxon>
        <taxon>Haloarculaceae</taxon>
        <taxon>Haloarcula</taxon>
    </lineage>
</organism>
<dbReference type="SUPFAM" id="SSF69075">
    <property type="entry name" value="Glutamyl tRNA-reductase dimerization domain"/>
    <property type="match status" value="1"/>
</dbReference>
<comment type="function">
    <text evidence="8">Catalyzes the NADPH-dependent reduction of glutamyl-tRNA(Glu) to glutamate 1-semialdehyde (GSA).</text>
</comment>
<evidence type="ECO:0000256" key="13">
    <source>
        <dbReference type="RuleBase" id="RU000584"/>
    </source>
</evidence>
<dbReference type="AlphaFoldDB" id="A0AA41FZW3"/>
<feature type="active site" description="Nucleophile" evidence="8 9">
    <location>
        <position position="53"/>
    </location>
</feature>
<evidence type="ECO:0000256" key="3">
    <source>
        <dbReference type="ARBA" id="ARBA00012970"/>
    </source>
</evidence>
<dbReference type="InterPro" id="IPR036291">
    <property type="entry name" value="NAD(P)-bd_dom_sf"/>
</dbReference>
<feature type="binding site" evidence="8 10">
    <location>
        <position position="116"/>
    </location>
    <ligand>
        <name>substrate</name>
    </ligand>
</feature>
<dbReference type="InterPro" id="IPR015895">
    <property type="entry name" value="4pyrrol_synth_GluRdtase_N"/>
</dbReference>
<dbReference type="RefSeq" id="WP_162412884.1">
    <property type="nucleotide sequence ID" value="NZ_JAHQXE010000002.1"/>
</dbReference>
<dbReference type="InterPro" id="IPR000343">
    <property type="entry name" value="4pyrrol_synth_GluRdtase"/>
</dbReference>
<dbReference type="EMBL" id="JAHQXE010000002">
    <property type="protein sequence ID" value="MBV0901686.1"/>
    <property type="molecule type" value="Genomic_DNA"/>
</dbReference>
<comment type="similarity">
    <text evidence="2 8 13">Belongs to the glutamyl-tRNA reductase family.</text>
</comment>
<evidence type="ECO:0000256" key="5">
    <source>
        <dbReference type="ARBA" id="ARBA00023002"/>
    </source>
</evidence>
<dbReference type="NCBIfam" id="TIGR01035">
    <property type="entry name" value="hemA"/>
    <property type="match status" value="1"/>
</dbReference>
<proteinExistence type="inferred from homology"/>
<protein>
    <recommendedName>
        <fullName evidence="3 8">Glutamyl-tRNA reductase</fullName>
        <shortName evidence="8">GluTR</shortName>
        <ecNumber evidence="3 8">1.2.1.70</ecNumber>
    </recommendedName>
</protein>
<evidence type="ECO:0000256" key="8">
    <source>
        <dbReference type="HAMAP-Rule" id="MF_00087"/>
    </source>
</evidence>
<dbReference type="SUPFAM" id="SSF69742">
    <property type="entry name" value="Glutamyl tRNA-reductase catalytic, N-terminal domain"/>
    <property type="match status" value="1"/>
</dbReference>
<comment type="pathway">
    <text evidence="1 8 13">Porphyrin-containing compound metabolism; protoporphyrin-IX biosynthesis; 5-aminolevulinate from L-glutamyl-tRNA(Glu): step 1/2.</text>
</comment>
<comment type="caution">
    <text evidence="17">The sequence shown here is derived from an EMBL/GenBank/DDBJ whole genome shotgun (WGS) entry which is preliminary data.</text>
</comment>
<evidence type="ECO:0000256" key="12">
    <source>
        <dbReference type="PIRSR" id="PIRSR000445-4"/>
    </source>
</evidence>
<feature type="binding site" evidence="8 10">
    <location>
        <begin position="110"/>
        <end position="112"/>
    </location>
    <ligand>
        <name>substrate</name>
    </ligand>
</feature>
<dbReference type="CDD" id="cd05213">
    <property type="entry name" value="NAD_bind_Glutamyl_tRNA_reduct"/>
    <property type="match status" value="1"/>
</dbReference>
<accession>A0AA41FZW3</accession>
<dbReference type="EC" id="1.2.1.70" evidence="3 8"/>
<sequence>MRGESGVIVGVCISHERASVDQLETAAADSERAAVETLLSHPAVAEAFALQTCNRTEGYVVVSDREDGLDALDLFTRSVPDDAVVEMGHEESLRHLLRVAAGLESIVLGEDQILGQLRSAYETARGVGGVGPMLEDGVMKAIHVGERARTETEINEGVVSLASAAVRLLDQECSLDGETALVVGAGEMGQLAAKALADEVDRVLVANRTVPHAEHVAESVDVDASAVALDAVDAAVSESRVVVSATGSGDQVFGVSSFEDAGEVSVVDIAQPRDVPAEAGRLPSVTVYDLDTLESVTAETRSQRRRAAEAVERIVDEEFEHLLAQYKRKRADEVISTMYESAEQVKASEVNRALSAAEFDDEQAEIVESMADAIVSQILAAPTRSLRDAAEDDDWSTIHTALQLFDPDFGSLDQTEPPAFVEGMAVEDIPDGMREEIPNAMLDQLSDD</sequence>
<keyword evidence="5 8" id="KW-0560">Oxidoreductase</keyword>
<dbReference type="FunFam" id="3.30.460.30:FF:000001">
    <property type="entry name" value="Glutamyl-tRNA reductase"/>
    <property type="match status" value="1"/>
</dbReference>
<evidence type="ECO:0000256" key="9">
    <source>
        <dbReference type="PIRSR" id="PIRSR000445-1"/>
    </source>
</evidence>
<comment type="miscellaneous">
    <text evidence="8">During catalysis, the active site Cys acts as a nucleophile attacking the alpha-carbonyl group of tRNA-bound glutamate with the formation of a thioester intermediate between enzyme and glutamate, and the concomitant release of tRNA(Glu). The thioester intermediate is finally reduced by direct hydride transfer from NADPH, to form the product GSA.</text>
</comment>
<dbReference type="Pfam" id="PF00745">
    <property type="entry name" value="GlutR_dimer"/>
    <property type="match status" value="1"/>
</dbReference>
<comment type="domain">
    <text evidence="8">Possesses an unusual extended V-shaped dimeric structure with each monomer consisting of three distinct domains arranged along a curved 'spinal' alpha-helix. The N-terminal catalytic domain specifically recognizes the glutamate moiety of the substrate. The second domain is the NADPH-binding domain, and the third C-terminal domain is responsible for dimerization.</text>
</comment>
<evidence type="ECO:0000313" key="18">
    <source>
        <dbReference type="Proteomes" id="UP001166304"/>
    </source>
</evidence>
<dbReference type="Gene3D" id="3.40.50.720">
    <property type="entry name" value="NAD(P)-binding Rossmann-like Domain"/>
    <property type="match status" value="1"/>
</dbReference>
<evidence type="ECO:0000259" key="16">
    <source>
        <dbReference type="Pfam" id="PF05201"/>
    </source>
</evidence>
<keyword evidence="6 8" id="KW-0627">Porphyrin biosynthesis</keyword>
<evidence type="ECO:0000256" key="6">
    <source>
        <dbReference type="ARBA" id="ARBA00023244"/>
    </source>
</evidence>
<reference evidence="17" key="1">
    <citation type="submission" date="2021-06" db="EMBL/GenBank/DDBJ databases">
        <title>New haloarchaea isolates fom saline soil.</title>
        <authorList>
            <person name="Duran-Viseras A."/>
            <person name="Sanchez-Porro C.S."/>
            <person name="Ventosa A."/>
        </authorList>
    </citation>
    <scope>NUCLEOTIDE SEQUENCE</scope>
    <source>
        <strain evidence="17">JCM 18369</strain>
    </source>
</reference>
<dbReference type="SUPFAM" id="SSF51735">
    <property type="entry name" value="NAD(P)-binding Rossmann-fold domains"/>
    <property type="match status" value="1"/>
</dbReference>
<feature type="domain" description="Quinate/shikimate 5-dehydrogenase/glutamyl-tRNA reductase" evidence="15">
    <location>
        <begin position="174"/>
        <end position="296"/>
    </location>
</feature>
<evidence type="ECO:0000256" key="11">
    <source>
        <dbReference type="PIRSR" id="PIRSR000445-3"/>
    </source>
</evidence>
<evidence type="ECO:0000256" key="7">
    <source>
        <dbReference type="ARBA" id="ARBA00047464"/>
    </source>
</evidence>
<evidence type="ECO:0000259" key="15">
    <source>
        <dbReference type="Pfam" id="PF01488"/>
    </source>
</evidence>
<feature type="binding site" evidence="8 10">
    <location>
        <position position="105"/>
    </location>
    <ligand>
        <name>substrate</name>
    </ligand>
</feature>
<dbReference type="Pfam" id="PF01488">
    <property type="entry name" value="Shikimate_DH"/>
    <property type="match status" value="1"/>
</dbReference>
<gene>
    <name evidence="8 17" type="primary">hemA</name>
    <name evidence="17" type="ORF">KTS37_07770</name>
</gene>
<dbReference type="PROSITE" id="PS00747">
    <property type="entry name" value="GLUTR"/>
    <property type="match status" value="1"/>
</dbReference>
<dbReference type="PANTHER" id="PTHR43013">
    <property type="entry name" value="GLUTAMYL-TRNA REDUCTASE"/>
    <property type="match status" value="1"/>
</dbReference>
<feature type="domain" description="Glutamyl-tRNA reductase N-terminal" evidence="16">
    <location>
        <begin position="11"/>
        <end position="152"/>
    </location>
</feature>
<dbReference type="InterPro" id="IPR006151">
    <property type="entry name" value="Shikm_DH/Glu-tRNA_Rdtase"/>
</dbReference>
<evidence type="ECO:0000256" key="1">
    <source>
        <dbReference type="ARBA" id="ARBA00005059"/>
    </source>
</evidence>
<dbReference type="PIRSF" id="PIRSF000445">
    <property type="entry name" value="4pyrrol_synth_GluRdtase"/>
    <property type="match status" value="1"/>
</dbReference>
<feature type="binding site" evidence="8 10">
    <location>
        <begin position="52"/>
        <end position="55"/>
    </location>
    <ligand>
        <name>substrate</name>
    </ligand>
</feature>
<dbReference type="InterPro" id="IPR018214">
    <property type="entry name" value="GluRdtase_CS"/>
</dbReference>